<dbReference type="Pfam" id="PF21985">
    <property type="entry name" value="TR61B_FKBP-like"/>
    <property type="match status" value="1"/>
</dbReference>
<dbReference type="FunFam" id="3.10.330.20:FF:000003">
    <property type="entry name" value="tRNA (Adenine(58)-N(1))-methyltransferase, mitochondrial isoform X1"/>
    <property type="match status" value="1"/>
</dbReference>
<feature type="compositionally biased region" description="Low complexity" evidence="7">
    <location>
        <begin position="440"/>
        <end position="453"/>
    </location>
</feature>
<evidence type="ECO:0000256" key="6">
    <source>
        <dbReference type="ARBA" id="ARBA00048481"/>
    </source>
</evidence>
<feature type="domain" description="tRNA (adenine(58)-N(1))-methyltransferase catalytic subunit TRM61 C-terminal" evidence="8">
    <location>
        <begin position="199"/>
        <end position="433"/>
    </location>
</feature>
<dbReference type="Proteomes" id="UP000694580">
    <property type="component" value="Unplaced"/>
</dbReference>
<feature type="compositionally biased region" description="Low complexity" evidence="7">
    <location>
        <begin position="42"/>
        <end position="52"/>
    </location>
</feature>
<evidence type="ECO:0000256" key="4">
    <source>
        <dbReference type="ARBA" id="ARBA00022691"/>
    </source>
</evidence>
<evidence type="ECO:0000256" key="3">
    <source>
        <dbReference type="ARBA" id="ARBA00022679"/>
    </source>
</evidence>
<reference evidence="10" key="1">
    <citation type="submission" date="2025-08" db="UniProtKB">
        <authorList>
            <consortium name="Ensembl"/>
        </authorList>
    </citation>
    <scope>IDENTIFICATION</scope>
</reference>
<dbReference type="FunFam" id="3.40.50.150:FF:000586">
    <property type="entry name" value="tRNA (adenine(58)-N(1))-methyltransferase catalytic subunit TRMT61A"/>
    <property type="match status" value="1"/>
</dbReference>
<evidence type="ECO:0000313" key="10">
    <source>
        <dbReference type="Ensembl" id="ENSDCDP00010020723.1"/>
    </source>
</evidence>
<dbReference type="SUPFAM" id="SSF53335">
    <property type="entry name" value="S-adenosyl-L-methionine-dependent methyltransferases"/>
    <property type="match status" value="1"/>
</dbReference>
<dbReference type="InterPro" id="IPR054151">
    <property type="entry name" value="TR61B_FKBP-like"/>
</dbReference>
<dbReference type="Gene3D" id="3.10.330.20">
    <property type="match status" value="1"/>
</dbReference>
<evidence type="ECO:0000313" key="11">
    <source>
        <dbReference type="Proteomes" id="UP000694580"/>
    </source>
</evidence>
<keyword evidence="4" id="KW-0949">S-adenosyl-L-methionine</keyword>
<gene>
    <name evidence="10" type="primary">TRMT61B</name>
</gene>
<sequence>MITMHRHSRVCVNVLWGQMSPCLYSDNLRIPTQTCSLRAFGSDSKGSGNNGSCPDTPDPPATEDGRKIAPLFGRLSRLLPEESLSPEIWQLRELKQEEIAERAEEQSPDDRGTQGSSREYGAPLPGERPMCFGEHVLAEYQRRRHEFRKMFQLSEGSSLQSSFGVIPHESIAGCPSGSVLHTSIGLPMLLRRPSLDEFTLYMRRGPAIAYPKDCSAMLMMMDTCEGDCVLESGTGTGAMTLFLSRAVGSKGRVLSVEVREDHHRRAVRNYQRWRASWSLRRGEEWPDNVHFHHADLQTAAPLLSGWGFNSMALDMLNPHLVLPMVIPHLHPGAVCAVYLANVTQIIDLLEGLRCLSLPVACDRIVEVQYRDWLLAPSFRKDGSFNSRRAPVVEDEEQDSMDDDKDIQTSPPFGSVPYIARPHPEQGSHTAFLVKLRKVFSSSPSRESPGSGRRLQARREGATVTGVKGAEPSRAEPYPTLRRARSPKSLK</sequence>
<evidence type="ECO:0000256" key="2">
    <source>
        <dbReference type="ARBA" id="ARBA00022603"/>
    </source>
</evidence>
<dbReference type="CDD" id="cd02440">
    <property type="entry name" value="AdoMet_MTases"/>
    <property type="match status" value="1"/>
</dbReference>
<accession>A0AAY4BIJ1</accession>
<dbReference type="PANTHER" id="PTHR12133:SF1">
    <property type="entry name" value="TRNA (ADENINE(58)-N(1))-METHYLTRANSFERASE, MITOCHONDRIAL"/>
    <property type="match status" value="1"/>
</dbReference>
<dbReference type="GO" id="GO:0031515">
    <property type="term" value="C:tRNA (m1A) methyltransferase complex"/>
    <property type="evidence" value="ECO:0007669"/>
    <property type="project" value="InterPro"/>
</dbReference>
<dbReference type="GO" id="GO:0160107">
    <property type="term" value="F:tRNA (adenine(58)-N1)-methyltransferase activity"/>
    <property type="evidence" value="ECO:0007669"/>
    <property type="project" value="UniProtKB-EC"/>
</dbReference>
<evidence type="ECO:0000259" key="8">
    <source>
        <dbReference type="Pfam" id="PF08704"/>
    </source>
</evidence>
<dbReference type="EC" id="2.1.1.220" evidence="1"/>
<evidence type="ECO:0000259" key="9">
    <source>
        <dbReference type="Pfam" id="PF21985"/>
    </source>
</evidence>
<dbReference type="InterPro" id="IPR049470">
    <property type="entry name" value="TRM61_C"/>
</dbReference>
<feature type="region of interest" description="Disordered" evidence="7">
    <location>
        <begin position="42"/>
        <end position="66"/>
    </location>
</feature>
<keyword evidence="11" id="KW-1185">Reference proteome</keyword>
<dbReference type="InterPro" id="IPR029063">
    <property type="entry name" value="SAM-dependent_MTases_sf"/>
</dbReference>
<dbReference type="Gene3D" id="3.40.50.150">
    <property type="entry name" value="Vaccinia Virus protein VP39"/>
    <property type="match status" value="1"/>
</dbReference>
<reference evidence="10" key="2">
    <citation type="submission" date="2025-09" db="UniProtKB">
        <authorList>
            <consortium name="Ensembl"/>
        </authorList>
    </citation>
    <scope>IDENTIFICATION</scope>
</reference>
<feature type="compositionally biased region" description="Basic residues" evidence="7">
    <location>
        <begin position="481"/>
        <end position="490"/>
    </location>
</feature>
<organism evidence="10 11">
    <name type="scientific">Denticeps clupeoides</name>
    <name type="common">denticle herring</name>
    <dbReference type="NCBI Taxonomy" id="299321"/>
    <lineage>
        <taxon>Eukaryota</taxon>
        <taxon>Metazoa</taxon>
        <taxon>Chordata</taxon>
        <taxon>Craniata</taxon>
        <taxon>Vertebrata</taxon>
        <taxon>Euteleostomi</taxon>
        <taxon>Actinopterygii</taxon>
        <taxon>Neopterygii</taxon>
        <taxon>Teleostei</taxon>
        <taxon>Clupei</taxon>
        <taxon>Clupeiformes</taxon>
        <taxon>Denticipitoidei</taxon>
        <taxon>Denticipitidae</taxon>
        <taxon>Denticeps</taxon>
    </lineage>
</organism>
<dbReference type="GeneTree" id="ENSGT00940000154239"/>
<dbReference type="AlphaFoldDB" id="A0AAY4BIJ1"/>
<keyword evidence="5" id="KW-0819">tRNA processing</keyword>
<feature type="compositionally biased region" description="Acidic residues" evidence="7">
    <location>
        <begin position="392"/>
        <end position="404"/>
    </location>
</feature>
<dbReference type="InterPro" id="IPR014816">
    <property type="entry name" value="tRNA_MeTrfase_Gcd14"/>
</dbReference>
<feature type="compositionally biased region" description="Basic and acidic residues" evidence="7">
    <location>
        <begin position="100"/>
        <end position="112"/>
    </location>
</feature>
<feature type="region of interest" description="Disordered" evidence="7">
    <location>
        <begin position="439"/>
        <end position="490"/>
    </location>
</feature>
<feature type="domain" description="TR61B FKBP-like" evidence="9">
    <location>
        <begin position="132"/>
        <end position="185"/>
    </location>
</feature>
<feature type="region of interest" description="Disordered" evidence="7">
    <location>
        <begin position="100"/>
        <end position="125"/>
    </location>
</feature>
<dbReference type="Pfam" id="PF08704">
    <property type="entry name" value="GCD14"/>
    <property type="match status" value="1"/>
</dbReference>
<dbReference type="PROSITE" id="PS51620">
    <property type="entry name" value="SAM_TRM61"/>
    <property type="match status" value="1"/>
</dbReference>
<dbReference type="PANTHER" id="PTHR12133">
    <property type="entry name" value="TRNA (ADENINE(58)-N(1))-METHYLTRANSFERASE"/>
    <property type="match status" value="1"/>
</dbReference>
<dbReference type="GO" id="GO:0005739">
    <property type="term" value="C:mitochondrion"/>
    <property type="evidence" value="ECO:0007669"/>
    <property type="project" value="TreeGrafter"/>
</dbReference>
<evidence type="ECO:0000256" key="1">
    <source>
        <dbReference type="ARBA" id="ARBA00012796"/>
    </source>
</evidence>
<dbReference type="GO" id="GO:0030488">
    <property type="term" value="P:tRNA methylation"/>
    <property type="evidence" value="ECO:0007669"/>
    <property type="project" value="InterPro"/>
</dbReference>
<protein>
    <recommendedName>
        <fullName evidence="1">tRNA (adenine(58)-N(1))-methyltransferase</fullName>
        <ecNumber evidence="1">2.1.1.220</ecNumber>
    </recommendedName>
</protein>
<name>A0AAY4BIJ1_9TELE</name>
<proteinExistence type="predicted"/>
<keyword evidence="2" id="KW-0489">Methyltransferase</keyword>
<feature type="region of interest" description="Disordered" evidence="7">
    <location>
        <begin position="385"/>
        <end position="420"/>
    </location>
</feature>
<comment type="catalytic activity">
    <reaction evidence="6">
        <text>an adenosine in mRNA + S-adenosyl-L-methionine = an N(1)-methyladenosine in mRNA + S-adenosyl-L-homocysteine + H(+)</text>
        <dbReference type="Rhea" id="RHEA:55392"/>
        <dbReference type="Rhea" id="RHEA-COMP:12414"/>
        <dbReference type="Rhea" id="RHEA-COMP:12415"/>
        <dbReference type="ChEBI" id="CHEBI:15378"/>
        <dbReference type="ChEBI" id="CHEBI:57856"/>
        <dbReference type="ChEBI" id="CHEBI:59789"/>
        <dbReference type="ChEBI" id="CHEBI:74411"/>
        <dbReference type="ChEBI" id="CHEBI:74491"/>
    </reaction>
</comment>
<evidence type="ECO:0000256" key="7">
    <source>
        <dbReference type="SAM" id="MobiDB-lite"/>
    </source>
</evidence>
<keyword evidence="3" id="KW-0808">Transferase</keyword>
<evidence type="ECO:0000256" key="5">
    <source>
        <dbReference type="ARBA" id="ARBA00022694"/>
    </source>
</evidence>
<dbReference type="Ensembl" id="ENSDCDT00010022270.1">
    <property type="protein sequence ID" value="ENSDCDP00010020723.1"/>
    <property type="gene ID" value="ENSDCDG00010009689.1"/>
</dbReference>